<dbReference type="AlphaFoldDB" id="A0A1V1PHA2"/>
<feature type="domain" description="DUF4351" evidence="1">
    <location>
        <begin position="187"/>
        <end position="244"/>
    </location>
</feature>
<gene>
    <name evidence="2" type="ORF">OMM_00419</name>
</gene>
<dbReference type="Pfam" id="PF11103">
    <property type="entry name" value="DUF2887"/>
    <property type="match status" value="1"/>
</dbReference>
<proteinExistence type="predicted"/>
<dbReference type="Pfam" id="PF14261">
    <property type="entry name" value="DUF4351"/>
    <property type="match status" value="1"/>
</dbReference>
<accession>A0A1V1PHA2</accession>
<evidence type="ECO:0000313" key="2">
    <source>
        <dbReference type="EMBL" id="ETR74170.1"/>
    </source>
</evidence>
<evidence type="ECO:0000313" key="3">
    <source>
        <dbReference type="Proteomes" id="UP000189670"/>
    </source>
</evidence>
<dbReference type="EMBL" id="ATBP01000019">
    <property type="protein sequence ID" value="ETR74170.1"/>
    <property type="molecule type" value="Genomic_DNA"/>
</dbReference>
<reference evidence="3" key="1">
    <citation type="submission" date="2012-11" db="EMBL/GenBank/DDBJ databases">
        <authorList>
            <person name="Lucero-Rivera Y.E."/>
            <person name="Tovar-Ramirez D."/>
        </authorList>
    </citation>
    <scope>NUCLEOTIDE SEQUENCE [LARGE SCALE GENOMIC DNA]</scope>
    <source>
        <strain evidence="3">Araruama</strain>
    </source>
</reference>
<dbReference type="InterPro" id="IPR022573">
    <property type="entry name" value="DUF2887"/>
</dbReference>
<organism evidence="2 3">
    <name type="scientific">Candidatus Magnetoglobus multicellularis str. Araruama</name>
    <dbReference type="NCBI Taxonomy" id="890399"/>
    <lineage>
        <taxon>Bacteria</taxon>
        <taxon>Pseudomonadati</taxon>
        <taxon>Thermodesulfobacteriota</taxon>
        <taxon>Desulfobacteria</taxon>
        <taxon>Desulfobacterales</taxon>
        <taxon>Desulfobacteraceae</taxon>
        <taxon>Candidatus Magnetoglobus</taxon>
    </lineage>
</organism>
<sequence length="254" mass="29011">MAVPQDPQSNDEKIFIEFQAYTDEMIRYTTASKVILSCAQDQYTGPVLSVIIYTDAIYQKKAMVIESATGNSSIIGTFKFKEIVLSEMSEQQLIDIDPRLVILAPFTLKSGTSKKELALKCHQWKTSALEVYQDSLKRNVLNVLSLFILNRFRDLTVKEVRAMLNFDLSDTKAGEELMDIGRQEGRKEGREEGQQEIIYSLLCNRFGESLPVQKETIFSTDMSIINRLTQSLFDFKTVEDFGLWWNLNSDASQK</sequence>
<dbReference type="InterPro" id="IPR025587">
    <property type="entry name" value="DUF4351"/>
</dbReference>
<name>A0A1V1PHA2_9BACT</name>
<evidence type="ECO:0000259" key="1">
    <source>
        <dbReference type="Pfam" id="PF14261"/>
    </source>
</evidence>
<dbReference type="Proteomes" id="UP000189670">
    <property type="component" value="Unassembled WGS sequence"/>
</dbReference>
<protein>
    <recommendedName>
        <fullName evidence="1">DUF4351 domain-containing protein</fullName>
    </recommendedName>
</protein>
<comment type="caution">
    <text evidence="2">The sequence shown here is derived from an EMBL/GenBank/DDBJ whole genome shotgun (WGS) entry which is preliminary data.</text>
</comment>